<evidence type="ECO:0000256" key="5">
    <source>
        <dbReference type="PROSITE-ProRule" id="PRU00182"/>
    </source>
</evidence>
<dbReference type="GO" id="GO:0009982">
    <property type="term" value="F:pseudouridine synthase activity"/>
    <property type="evidence" value="ECO:0007669"/>
    <property type="project" value="InterPro"/>
</dbReference>
<name>A0A2S7N047_9BACI</name>
<accession>A0A2S7N047</accession>
<sequence>MAKPFTLRFNATEEEKGILLRDFFARKRISKAALTDIKFRGGKIIVNGRVENVRYKIQQDDEIVVQYPPEAGSEKMKGDPIPLNIRYEDDYVMVIEKPAGMSTIPSREHPTKSLANAIVHYYEEIGHQAAVHIVTRLDRDTSGLVLIAKHRHIHHLFSLSQREKSVSREYLALVEGHIAPLEGSVDRPIGRMGDSIIKREVRSDGQSALTFYKTIKQFPSYSFVRLKLMTGRTHQIRVHMSDLGHPLLGDDLYGGSRALIARQALHCGFLNFHHPITGKHMRFESPLSADMQKLVN</sequence>
<dbReference type="GO" id="GO:0140098">
    <property type="term" value="F:catalytic activity, acting on RNA"/>
    <property type="evidence" value="ECO:0007669"/>
    <property type="project" value="UniProtKB-ARBA"/>
</dbReference>
<dbReference type="InterPro" id="IPR020103">
    <property type="entry name" value="PsdUridine_synth_cat_dom_sf"/>
</dbReference>
<dbReference type="CDD" id="cd02869">
    <property type="entry name" value="PseudoU_synth_RluA_like"/>
    <property type="match status" value="1"/>
</dbReference>
<evidence type="ECO:0000259" key="7">
    <source>
        <dbReference type="Pfam" id="PF00849"/>
    </source>
</evidence>
<comment type="catalytic activity">
    <reaction evidence="1 6">
        <text>a uridine in RNA = a pseudouridine in RNA</text>
        <dbReference type="Rhea" id="RHEA:48348"/>
        <dbReference type="Rhea" id="RHEA-COMP:12068"/>
        <dbReference type="Rhea" id="RHEA-COMP:12069"/>
        <dbReference type="ChEBI" id="CHEBI:65314"/>
        <dbReference type="ChEBI" id="CHEBI:65315"/>
    </reaction>
</comment>
<dbReference type="InterPro" id="IPR006145">
    <property type="entry name" value="PsdUridine_synth_RsuA/RluA"/>
</dbReference>
<dbReference type="NCBIfam" id="TIGR00005">
    <property type="entry name" value="rluA_subfam"/>
    <property type="match status" value="1"/>
</dbReference>
<gene>
    <name evidence="8" type="ORF">CYL18_08925</name>
</gene>
<dbReference type="PANTHER" id="PTHR21600:SF35">
    <property type="entry name" value="PSEUDOURIDINE SYNTHASE"/>
    <property type="match status" value="1"/>
</dbReference>
<comment type="caution">
    <text evidence="8">The sequence shown here is derived from an EMBL/GenBank/DDBJ whole genome shotgun (WGS) entry which is preliminary data.</text>
</comment>
<dbReference type="EC" id="5.4.99.-" evidence="6"/>
<dbReference type="Gene3D" id="3.30.2350.10">
    <property type="entry name" value="Pseudouridine synthase"/>
    <property type="match status" value="1"/>
</dbReference>
<evidence type="ECO:0000256" key="2">
    <source>
        <dbReference type="ARBA" id="ARBA00010876"/>
    </source>
</evidence>
<dbReference type="Proteomes" id="UP000239663">
    <property type="component" value="Unassembled WGS sequence"/>
</dbReference>
<comment type="similarity">
    <text evidence="2 6">Belongs to the pseudouridine synthase RluA family.</text>
</comment>
<feature type="active site" evidence="4">
    <location>
        <position position="138"/>
    </location>
</feature>
<comment type="function">
    <text evidence="6">Responsible for synthesis of pseudouridine from uracil.</text>
</comment>
<feature type="domain" description="Pseudouridine synthase RsuA/RluA-like" evidence="7">
    <location>
        <begin position="91"/>
        <end position="241"/>
    </location>
</feature>
<dbReference type="SUPFAM" id="SSF55120">
    <property type="entry name" value="Pseudouridine synthase"/>
    <property type="match status" value="1"/>
</dbReference>
<dbReference type="InterPro" id="IPR006225">
    <property type="entry name" value="PsdUridine_synth_RluC/D"/>
</dbReference>
<keyword evidence="3 6" id="KW-0413">Isomerase</keyword>
<dbReference type="Pfam" id="PF00849">
    <property type="entry name" value="PseudoU_synth_2"/>
    <property type="match status" value="1"/>
</dbReference>
<evidence type="ECO:0000256" key="3">
    <source>
        <dbReference type="ARBA" id="ARBA00023235"/>
    </source>
</evidence>
<evidence type="ECO:0000313" key="8">
    <source>
        <dbReference type="EMBL" id="PQD95399.1"/>
    </source>
</evidence>
<dbReference type="PROSITE" id="PS50889">
    <property type="entry name" value="S4"/>
    <property type="match status" value="1"/>
</dbReference>
<dbReference type="EMBL" id="PKOZ01000004">
    <property type="protein sequence ID" value="PQD95399.1"/>
    <property type="molecule type" value="Genomic_DNA"/>
</dbReference>
<dbReference type="AlphaFoldDB" id="A0A2S7N047"/>
<dbReference type="GO" id="GO:0003723">
    <property type="term" value="F:RNA binding"/>
    <property type="evidence" value="ECO:0007669"/>
    <property type="project" value="UniProtKB-KW"/>
</dbReference>
<keyword evidence="5" id="KW-0694">RNA-binding</keyword>
<organism evidence="8 9">
    <name type="scientific">Pradoshia eiseniae</name>
    <dbReference type="NCBI Taxonomy" id="2064768"/>
    <lineage>
        <taxon>Bacteria</taxon>
        <taxon>Bacillati</taxon>
        <taxon>Bacillota</taxon>
        <taxon>Bacilli</taxon>
        <taxon>Bacillales</taxon>
        <taxon>Bacillaceae</taxon>
        <taxon>Pradoshia</taxon>
    </lineage>
</organism>
<dbReference type="FunFam" id="3.30.2350.10:FF:000005">
    <property type="entry name" value="Pseudouridine synthase"/>
    <property type="match status" value="1"/>
</dbReference>
<protein>
    <recommendedName>
        <fullName evidence="6">Pseudouridine synthase</fullName>
        <ecNumber evidence="6">5.4.99.-</ecNumber>
    </recommendedName>
</protein>
<evidence type="ECO:0000313" key="9">
    <source>
        <dbReference type="Proteomes" id="UP000239663"/>
    </source>
</evidence>
<proteinExistence type="inferred from homology"/>
<keyword evidence="9" id="KW-1185">Reference proteome</keyword>
<evidence type="ECO:0000256" key="1">
    <source>
        <dbReference type="ARBA" id="ARBA00000073"/>
    </source>
</evidence>
<dbReference type="PANTHER" id="PTHR21600">
    <property type="entry name" value="MITOCHONDRIAL RNA PSEUDOURIDINE SYNTHASE"/>
    <property type="match status" value="1"/>
</dbReference>
<dbReference type="RefSeq" id="WP_104849154.1">
    <property type="nucleotide sequence ID" value="NZ_PKOZ01000004.1"/>
</dbReference>
<dbReference type="InterPro" id="IPR006224">
    <property type="entry name" value="PsdUridine_synth_RluA-like_CS"/>
</dbReference>
<dbReference type="InterPro" id="IPR050188">
    <property type="entry name" value="RluA_PseudoU_synthase"/>
</dbReference>
<dbReference type="GO" id="GO:0000455">
    <property type="term" value="P:enzyme-directed rRNA pseudouridine synthesis"/>
    <property type="evidence" value="ECO:0007669"/>
    <property type="project" value="TreeGrafter"/>
</dbReference>
<dbReference type="OrthoDB" id="9807829at2"/>
<evidence type="ECO:0000256" key="4">
    <source>
        <dbReference type="PIRSR" id="PIRSR606225-1"/>
    </source>
</evidence>
<evidence type="ECO:0000256" key="6">
    <source>
        <dbReference type="RuleBase" id="RU362028"/>
    </source>
</evidence>
<reference evidence="8 9" key="1">
    <citation type="submission" date="2017-12" db="EMBL/GenBank/DDBJ databases">
        <title>Taxonomic description and draft genome of Pradoshia cofamensis Gen. nov., sp. nov., a thermotolerant bacillale isolated from anterior gut of earthworm Eisenia fetida.</title>
        <authorList>
            <person name="Saha T."/>
            <person name="Chakraborty R."/>
        </authorList>
    </citation>
    <scope>NUCLEOTIDE SEQUENCE [LARGE SCALE GENOMIC DNA]</scope>
    <source>
        <strain evidence="8 9">EAG3</strain>
    </source>
</reference>
<dbReference type="PROSITE" id="PS01129">
    <property type="entry name" value="PSI_RLU"/>
    <property type="match status" value="1"/>
</dbReference>